<evidence type="ECO:0000313" key="2">
    <source>
        <dbReference type="EMBL" id="MEM4985845.1"/>
    </source>
</evidence>
<sequence>MAIYTSGRKSNSLHNKQQQKGKFMRPYFRSVLVLGLVAILSACGGGGDSGSSAPGANPTTTSSTPPVVPNGSSVTMTQNSSVLVPAGTTISAPNGNVVTINGTSNTVYTQAGAIVSVPANATGPANNLVTTGPAANGALATTAATVSVIAGSATANQAPVDGTGTAAVFWGGGHLALDASGNIIVSDRGALRKVTQAGIVTTLVPLYLPADWEGIAIDSSGNIYGAGSSAQLVSTSPATWGASIYLLPVAGAVKTIALNWETSTTSSAIGFGGIAVDSNGNLYLADGLNNRIMKFSASGVMSVFAGSGTSGGGDGIGTAATLNNPTDLVIDTGGNLYFTDSTTNPGKSTIRKITAGGTVSTIATLGHLSGPIAIDSSGNIYTTDGFSNIVRLDSRGNVTTFSTGITSGFISSLVADSGGHLYAGTRGNGAQILKISF</sequence>
<evidence type="ECO:0000256" key="1">
    <source>
        <dbReference type="SAM" id="MobiDB-lite"/>
    </source>
</evidence>
<evidence type="ECO:0000313" key="3">
    <source>
        <dbReference type="Proteomes" id="UP001495910"/>
    </source>
</evidence>
<protein>
    <recommendedName>
        <fullName evidence="4">NHL repeat-containing protein</fullName>
    </recommendedName>
</protein>
<proteinExistence type="predicted"/>
<comment type="caution">
    <text evidence="2">The sequence shown here is derived from an EMBL/GenBank/DDBJ whole genome shotgun (WGS) entry which is preliminary data.</text>
</comment>
<feature type="region of interest" description="Disordered" evidence="1">
    <location>
        <begin position="1"/>
        <end position="20"/>
    </location>
</feature>
<dbReference type="PANTHER" id="PTHR13833">
    <property type="match status" value="1"/>
</dbReference>
<accession>A0ABU9PPC0</accession>
<gene>
    <name evidence="2" type="ORF">V8G57_00445</name>
</gene>
<keyword evidence="3" id="KW-1185">Reference proteome</keyword>
<feature type="region of interest" description="Disordered" evidence="1">
    <location>
        <begin position="48"/>
        <end position="75"/>
    </location>
</feature>
<dbReference type="PANTHER" id="PTHR13833:SF71">
    <property type="entry name" value="NHL DOMAIN-CONTAINING PROTEIN"/>
    <property type="match status" value="1"/>
</dbReference>
<dbReference type="InterPro" id="IPR011042">
    <property type="entry name" value="6-blade_b-propeller_TolB-like"/>
</dbReference>
<dbReference type="RefSeq" id="WP_342827742.1">
    <property type="nucleotide sequence ID" value="NZ_JBANDC010000001.1"/>
</dbReference>
<feature type="compositionally biased region" description="Polar residues" evidence="1">
    <location>
        <begin position="7"/>
        <end position="16"/>
    </location>
</feature>
<dbReference type="Proteomes" id="UP001495910">
    <property type="component" value="Unassembled WGS sequence"/>
</dbReference>
<evidence type="ECO:0008006" key="4">
    <source>
        <dbReference type="Google" id="ProtNLM"/>
    </source>
</evidence>
<dbReference type="Gene3D" id="2.120.10.30">
    <property type="entry name" value="TolB, C-terminal domain"/>
    <property type="match status" value="2"/>
</dbReference>
<organism evidence="2 3">
    <name type="scientific">Collimonas rhizosphaerae</name>
    <dbReference type="NCBI Taxonomy" id="3126357"/>
    <lineage>
        <taxon>Bacteria</taxon>
        <taxon>Pseudomonadati</taxon>
        <taxon>Pseudomonadota</taxon>
        <taxon>Betaproteobacteria</taxon>
        <taxon>Burkholderiales</taxon>
        <taxon>Oxalobacteraceae</taxon>
        <taxon>Collimonas</taxon>
    </lineage>
</organism>
<reference evidence="2 3" key="1">
    <citation type="submission" date="2024-02" db="EMBL/GenBank/DDBJ databases">
        <title>Draft genome sequence of Collimonas sp. strain H4R21, an effective mineral-weathering bacterial strain isolated from the beech rhizosphere.</title>
        <authorList>
            <person name="Morin E."/>
            <person name="Uroz S."/>
            <person name="Leveau J.H.J."/>
            <person name="Kumar R."/>
            <person name="Rey M.W."/>
            <person name="Pham J."/>
        </authorList>
    </citation>
    <scope>NUCLEOTIDE SEQUENCE [LARGE SCALE GENOMIC DNA]</scope>
    <source>
        <strain evidence="2 3">H4R21</strain>
    </source>
</reference>
<dbReference type="SUPFAM" id="SSF63829">
    <property type="entry name" value="Calcium-dependent phosphotriesterase"/>
    <property type="match status" value="1"/>
</dbReference>
<dbReference type="Gene3D" id="2.40.10.500">
    <property type="match status" value="1"/>
</dbReference>
<name>A0ABU9PPC0_9BURK</name>
<dbReference type="EMBL" id="JBANDC010000001">
    <property type="protein sequence ID" value="MEM4985845.1"/>
    <property type="molecule type" value="Genomic_DNA"/>
</dbReference>
<feature type="compositionally biased region" description="Low complexity" evidence="1">
    <location>
        <begin position="50"/>
        <end position="75"/>
    </location>
</feature>